<name>A0A8S2F3R8_9BILA</name>
<evidence type="ECO:0000313" key="3">
    <source>
        <dbReference type="EMBL" id="CAF4195283.1"/>
    </source>
</evidence>
<evidence type="ECO:0000313" key="4">
    <source>
        <dbReference type="Proteomes" id="UP000677228"/>
    </source>
</evidence>
<dbReference type="AlphaFoldDB" id="A0A8S2F3R8"/>
<dbReference type="InterPro" id="IPR024130">
    <property type="entry name" value="DAP1/DAPL1"/>
</dbReference>
<reference evidence="2" key="1">
    <citation type="submission" date="2021-02" db="EMBL/GenBank/DDBJ databases">
        <authorList>
            <person name="Nowell W R."/>
        </authorList>
    </citation>
    <scope>NUCLEOTIDE SEQUENCE</scope>
</reference>
<comment type="caution">
    <text evidence="2">The sequence shown here is derived from an EMBL/GenBank/DDBJ whole genome shotgun (WGS) entry which is preliminary data.</text>
</comment>
<sequence length="123" mass="12552">MKLPLEQDGEILICLIMSDAPESVEEKTISDLKAGHAPAIKVGGMRVAAPRRTSQSDDKKTGISKEGPVDEASPGDSTAAGSAEGGQETSGENAGDGGEEISGAVSKHQPAGMVIGGEFVRVY</sequence>
<organism evidence="2 4">
    <name type="scientific">Didymodactylos carnosus</name>
    <dbReference type="NCBI Taxonomy" id="1234261"/>
    <lineage>
        <taxon>Eukaryota</taxon>
        <taxon>Metazoa</taxon>
        <taxon>Spiralia</taxon>
        <taxon>Gnathifera</taxon>
        <taxon>Rotifera</taxon>
        <taxon>Eurotatoria</taxon>
        <taxon>Bdelloidea</taxon>
        <taxon>Philodinida</taxon>
        <taxon>Philodinidae</taxon>
        <taxon>Didymodactylos</taxon>
    </lineage>
</organism>
<accession>A0A8S2F3R8</accession>
<protein>
    <submittedName>
        <fullName evidence="2">Uncharacterized protein</fullName>
    </submittedName>
</protein>
<feature type="region of interest" description="Disordered" evidence="1">
    <location>
        <begin position="34"/>
        <end position="110"/>
    </location>
</feature>
<dbReference type="Pfam" id="PF15228">
    <property type="entry name" value="DAP"/>
    <property type="match status" value="1"/>
</dbReference>
<dbReference type="Proteomes" id="UP000677228">
    <property type="component" value="Unassembled WGS sequence"/>
</dbReference>
<gene>
    <name evidence="2" type="ORF">OVA965_LOCUS32401</name>
    <name evidence="3" type="ORF">TMI583_LOCUS33262</name>
</gene>
<feature type="compositionally biased region" description="Basic and acidic residues" evidence="1">
    <location>
        <begin position="54"/>
        <end position="63"/>
    </location>
</feature>
<evidence type="ECO:0000313" key="2">
    <source>
        <dbReference type="EMBL" id="CAF1387411.1"/>
    </source>
</evidence>
<dbReference type="EMBL" id="CAJNOK010025218">
    <property type="protein sequence ID" value="CAF1387411.1"/>
    <property type="molecule type" value="Genomic_DNA"/>
</dbReference>
<evidence type="ECO:0000256" key="1">
    <source>
        <dbReference type="SAM" id="MobiDB-lite"/>
    </source>
</evidence>
<dbReference type="Proteomes" id="UP000682733">
    <property type="component" value="Unassembled WGS sequence"/>
</dbReference>
<proteinExistence type="predicted"/>
<dbReference type="EMBL" id="CAJOBA010046924">
    <property type="protein sequence ID" value="CAF4195283.1"/>
    <property type="molecule type" value="Genomic_DNA"/>
</dbReference>